<dbReference type="EMBL" id="CDMY01000396">
    <property type="protein sequence ID" value="CEM09872.1"/>
    <property type="molecule type" value="Genomic_DNA"/>
</dbReference>
<name>A0A0G4FA71_VITBC</name>
<reference evidence="1 2" key="1">
    <citation type="submission" date="2014-11" db="EMBL/GenBank/DDBJ databases">
        <authorList>
            <person name="Zhu J."/>
            <person name="Qi W."/>
            <person name="Song R."/>
        </authorList>
    </citation>
    <scope>NUCLEOTIDE SEQUENCE [LARGE SCALE GENOMIC DNA]</scope>
</reference>
<dbReference type="AlphaFoldDB" id="A0A0G4FA71"/>
<proteinExistence type="predicted"/>
<dbReference type="InParanoid" id="A0A0G4FA71"/>
<evidence type="ECO:0000313" key="2">
    <source>
        <dbReference type="Proteomes" id="UP000041254"/>
    </source>
</evidence>
<accession>A0A0G4FA71</accession>
<protein>
    <submittedName>
        <fullName evidence="1">Uncharacterized protein</fullName>
    </submittedName>
</protein>
<dbReference type="VEuPathDB" id="CryptoDB:Vbra_14825"/>
<dbReference type="PhylomeDB" id="A0A0G4FA71"/>
<organism evidence="1 2">
    <name type="scientific">Vitrella brassicaformis (strain CCMP3155)</name>
    <dbReference type="NCBI Taxonomy" id="1169540"/>
    <lineage>
        <taxon>Eukaryota</taxon>
        <taxon>Sar</taxon>
        <taxon>Alveolata</taxon>
        <taxon>Colpodellida</taxon>
        <taxon>Vitrellaceae</taxon>
        <taxon>Vitrella</taxon>
    </lineage>
</organism>
<evidence type="ECO:0000313" key="1">
    <source>
        <dbReference type="EMBL" id="CEM09872.1"/>
    </source>
</evidence>
<dbReference type="Proteomes" id="UP000041254">
    <property type="component" value="Unassembled WGS sequence"/>
</dbReference>
<keyword evidence="2" id="KW-1185">Reference proteome</keyword>
<gene>
    <name evidence="1" type="ORF">Vbra_14825</name>
</gene>
<sequence>MQLRADAKAMLDSLAKLEGIHSEIYERLQRVDEHAFNIAAEHVSDTSSTVNELMRHQLRVQMSFLSAFLAAATGQLTQLEPQLSTAVEALIAPAVEARANQRKEFRA</sequence>